<evidence type="ECO:0000313" key="10">
    <source>
        <dbReference type="Proteomes" id="UP000593560"/>
    </source>
</evidence>
<dbReference type="FunFam" id="1.10.510.10:FF:000095">
    <property type="entry name" value="protein STRUBBELIG-RECEPTOR FAMILY 8"/>
    <property type="match status" value="1"/>
</dbReference>
<comment type="similarity">
    <text evidence="7">Belongs to the protein kinase superfamily.</text>
</comment>
<accession>A0A7J9GZ31</accession>
<dbReference type="PANTHER" id="PTHR27003:SF378">
    <property type="entry name" value="RECEPTOR-LIKE PROTEIN KINASE FERONIA"/>
    <property type="match status" value="1"/>
</dbReference>
<dbReference type="Gene3D" id="1.10.510.10">
    <property type="entry name" value="Transferase(Phosphotransferase) domain 1"/>
    <property type="match status" value="1"/>
</dbReference>
<evidence type="ECO:0000256" key="2">
    <source>
        <dbReference type="ARBA" id="ARBA00022679"/>
    </source>
</evidence>
<dbReference type="GO" id="GO:0005524">
    <property type="term" value="F:ATP binding"/>
    <property type="evidence" value="ECO:0007669"/>
    <property type="project" value="UniProtKB-UniRule"/>
</dbReference>
<dbReference type="SUPFAM" id="SSF56112">
    <property type="entry name" value="Protein kinase-like (PK-like)"/>
    <property type="match status" value="1"/>
</dbReference>
<keyword evidence="3 6" id="KW-0547">Nucleotide-binding</keyword>
<dbReference type="InterPro" id="IPR017441">
    <property type="entry name" value="Protein_kinase_ATP_BS"/>
</dbReference>
<evidence type="ECO:0000256" key="6">
    <source>
        <dbReference type="PROSITE-ProRule" id="PRU10141"/>
    </source>
</evidence>
<evidence type="ECO:0000256" key="4">
    <source>
        <dbReference type="ARBA" id="ARBA00022777"/>
    </source>
</evidence>
<keyword evidence="5 6" id="KW-0067">ATP-binding</keyword>
<keyword evidence="4" id="KW-0418">Kinase</keyword>
<dbReference type="InterPro" id="IPR011009">
    <property type="entry name" value="Kinase-like_dom_sf"/>
</dbReference>
<dbReference type="FunFam" id="3.30.200.20:FF:000039">
    <property type="entry name" value="receptor-like protein kinase FERONIA"/>
    <property type="match status" value="1"/>
</dbReference>
<feature type="binding site" evidence="6">
    <location>
        <position position="199"/>
    </location>
    <ligand>
        <name>ATP</name>
        <dbReference type="ChEBI" id="CHEBI:30616"/>
    </ligand>
</feature>
<feature type="domain" description="Protein kinase" evidence="8">
    <location>
        <begin position="170"/>
        <end position="446"/>
    </location>
</feature>
<sequence>MLELATESLWKGTIYHDIDPYLKGRTAPECLNKYLEIASSCVHRKGNERPAMGEVEVTLELALELQERADSKMESINPCLYEEELFCGFVRNFSVTPVCSSFAYLLSNMKDHLRFLSSFYKVFQKGTGDGKLEYSEGNEKRSRIRNPAALPEEISYKFSLALVKAATNNFDQDLIIGSGGFGHVYKGFLNDWNLVIAVKRLYPDSAQGFNEFQAELLLLCQLHHQHVVPLIGFCNEKAEMILVYEYMENGALRDLLYDSGCDPLPWKQRLEICMGAARGLRYLHTGAKQAIIHRDVKSSNILLDDKLVCKLSDFGLAKLRPRSNCKQKTLTRIDSMVKGTCGYADPEYVAGFGLTEKSDVYSFGVVLFEVLCGRKAFDMSLNANQAYLVHWARRSIGEGTIYNIIDPNLKGRIAAECLKTFVDIACSCTCPEGNSRLEMGEVEVMLERALELQQKADSDMVRLASCGVYTFEEVSCCVLVPEYSSGE</sequence>
<dbReference type="InterPro" id="IPR045272">
    <property type="entry name" value="ANXUR1/2-like"/>
</dbReference>
<dbReference type="InterPro" id="IPR008271">
    <property type="entry name" value="Ser/Thr_kinase_AS"/>
</dbReference>
<dbReference type="AlphaFoldDB" id="A0A7J9GZ31"/>
<proteinExistence type="inferred from homology"/>
<dbReference type="GO" id="GO:0005886">
    <property type="term" value="C:plasma membrane"/>
    <property type="evidence" value="ECO:0007669"/>
    <property type="project" value="TreeGrafter"/>
</dbReference>
<protein>
    <recommendedName>
        <fullName evidence="8">Protein kinase domain-containing protein</fullName>
    </recommendedName>
</protein>
<name>A0A7J9GZ31_9ROSI</name>
<dbReference type="Gene3D" id="3.30.200.20">
    <property type="entry name" value="Phosphorylase Kinase, domain 1"/>
    <property type="match status" value="1"/>
</dbReference>
<dbReference type="EMBL" id="JABFAD010000007">
    <property type="protein sequence ID" value="MBA0802866.1"/>
    <property type="molecule type" value="Genomic_DNA"/>
</dbReference>
<dbReference type="GO" id="GO:0004714">
    <property type="term" value="F:transmembrane receptor protein tyrosine kinase activity"/>
    <property type="evidence" value="ECO:0007669"/>
    <property type="project" value="InterPro"/>
</dbReference>
<dbReference type="PROSITE" id="PS00107">
    <property type="entry name" value="PROTEIN_KINASE_ATP"/>
    <property type="match status" value="1"/>
</dbReference>
<evidence type="ECO:0000256" key="7">
    <source>
        <dbReference type="RuleBase" id="RU000304"/>
    </source>
</evidence>
<organism evidence="9 10">
    <name type="scientific">Gossypium harknessii</name>
    <dbReference type="NCBI Taxonomy" id="34285"/>
    <lineage>
        <taxon>Eukaryota</taxon>
        <taxon>Viridiplantae</taxon>
        <taxon>Streptophyta</taxon>
        <taxon>Embryophyta</taxon>
        <taxon>Tracheophyta</taxon>
        <taxon>Spermatophyta</taxon>
        <taxon>Magnoliopsida</taxon>
        <taxon>eudicotyledons</taxon>
        <taxon>Gunneridae</taxon>
        <taxon>Pentapetalae</taxon>
        <taxon>rosids</taxon>
        <taxon>malvids</taxon>
        <taxon>Malvales</taxon>
        <taxon>Malvaceae</taxon>
        <taxon>Malvoideae</taxon>
        <taxon>Gossypium</taxon>
    </lineage>
</organism>
<dbReference type="InterPro" id="IPR000719">
    <property type="entry name" value="Prot_kinase_dom"/>
</dbReference>
<comment type="caution">
    <text evidence="9">The sequence shown here is derived from an EMBL/GenBank/DDBJ whole genome shotgun (WGS) entry which is preliminary data.</text>
</comment>
<dbReference type="SMART" id="SM00220">
    <property type="entry name" value="S_TKc"/>
    <property type="match status" value="1"/>
</dbReference>
<evidence type="ECO:0000256" key="1">
    <source>
        <dbReference type="ARBA" id="ARBA00022527"/>
    </source>
</evidence>
<evidence type="ECO:0000259" key="8">
    <source>
        <dbReference type="PROSITE" id="PS50011"/>
    </source>
</evidence>
<dbReference type="GO" id="GO:0004674">
    <property type="term" value="F:protein serine/threonine kinase activity"/>
    <property type="evidence" value="ECO:0007669"/>
    <property type="project" value="UniProtKB-KW"/>
</dbReference>
<evidence type="ECO:0000313" key="9">
    <source>
        <dbReference type="EMBL" id="MBA0802866.1"/>
    </source>
</evidence>
<dbReference type="GO" id="GO:0009506">
    <property type="term" value="C:plasmodesma"/>
    <property type="evidence" value="ECO:0007669"/>
    <property type="project" value="TreeGrafter"/>
</dbReference>
<dbReference type="PROSITE" id="PS00108">
    <property type="entry name" value="PROTEIN_KINASE_ST"/>
    <property type="match status" value="1"/>
</dbReference>
<gene>
    <name evidence="9" type="ORF">Gohar_013133</name>
</gene>
<dbReference type="InterPro" id="IPR001245">
    <property type="entry name" value="Ser-Thr/Tyr_kinase_cat_dom"/>
</dbReference>
<dbReference type="Proteomes" id="UP000593560">
    <property type="component" value="Unassembled WGS sequence"/>
</dbReference>
<evidence type="ECO:0000256" key="5">
    <source>
        <dbReference type="ARBA" id="ARBA00022840"/>
    </source>
</evidence>
<dbReference type="Pfam" id="PF07714">
    <property type="entry name" value="PK_Tyr_Ser-Thr"/>
    <property type="match status" value="1"/>
</dbReference>
<reference evidence="9 10" key="1">
    <citation type="journal article" date="2019" name="Genome Biol. Evol.">
        <title>Insights into the evolution of the New World diploid cottons (Gossypium, subgenus Houzingenia) based on genome sequencing.</title>
        <authorList>
            <person name="Grover C.E."/>
            <person name="Arick M.A. 2nd"/>
            <person name="Thrash A."/>
            <person name="Conover J.L."/>
            <person name="Sanders W.S."/>
            <person name="Peterson D.G."/>
            <person name="Frelichowski J.E."/>
            <person name="Scheffler J.A."/>
            <person name="Scheffler B.E."/>
            <person name="Wendel J.F."/>
        </authorList>
    </citation>
    <scope>NUCLEOTIDE SEQUENCE [LARGE SCALE GENOMIC DNA]</scope>
    <source>
        <strain evidence="9">0</strain>
        <tissue evidence="9">Leaf</tissue>
    </source>
</reference>
<dbReference type="PROSITE" id="PS50011">
    <property type="entry name" value="PROTEIN_KINASE_DOM"/>
    <property type="match status" value="1"/>
</dbReference>
<keyword evidence="1 7" id="KW-0723">Serine/threonine-protein kinase</keyword>
<keyword evidence="2" id="KW-0808">Transferase</keyword>
<evidence type="ECO:0000256" key="3">
    <source>
        <dbReference type="ARBA" id="ARBA00022741"/>
    </source>
</evidence>
<keyword evidence="10" id="KW-1185">Reference proteome</keyword>
<dbReference type="PANTHER" id="PTHR27003">
    <property type="entry name" value="OS07G0166700 PROTEIN"/>
    <property type="match status" value="1"/>
</dbReference>
<dbReference type="OrthoDB" id="4062651at2759"/>